<dbReference type="PROSITE" id="PS51186">
    <property type="entry name" value="GNAT"/>
    <property type="match status" value="1"/>
</dbReference>
<comment type="caution">
    <text evidence="2">The sequence shown here is derived from an EMBL/GenBank/DDBJ whole genome shotgun (WGS) entry which is preliminary data.</text>
</comment>
<name>A0A2M6WQN9_9BACT</name>
<dbReference type="GO" id="GO:0051536">
    <property type="term" value="F:iron-sulfur cluster binding"/>
    <property type="evidence" value="ECO:0007669"/>
    <property type="project" value="InterPro"/>
</dbReference>
<dbReference type="SMART" id="SM00729">
    <property type="entry name" value="Elp3"/>
    <property type="match status" value="1"/>
</dbReference>
<dbReference type="InterPro" id="IPR006638">
    <property type="entry name" value="Elp3/MiaA/NifB-like_rSAM"/>
</dbReference>
<evidence type="ECO:0000259" key="1">
    <source>
        <dbReference type="PROSITE" id="PS51186"/>
    </source>
</evidence>
<dbReference type="InterPro" id="IPR016181">
    <property type="entry name" value="Acyl_CoA_acyltransferase"/>
</dbReference>
<protein>
    <recommendedName>
        <fullName evidence="1">N-acetyltransferase domain-containing protein</fullName>
    </recommendedName>
</protein>
<dbReference type="Gene3D" id="3.40.630.30">
    <property type="match status" value="1"/>
</dbReference>
<sequence>MVFIKKKNGISFRLATETDVEKMAIFEKDVWGETGADEEKISSRIKTFPGGNIIALYQGDVVGYISFEYVDNVAKMSNFSWSEITDNGKISQSHSPQGKYIYGVTISVHRSMNGKNLSTLLMLHAWGHLILNNKTGVFLGSRIPDFKNYKKWHPNIDVNDYIKLRRNGKLRGYELRMYGEEGLLPVKVLSDYFPDEASLNYGVLLYLENPFYRWPFRRILTWLFMKAPLFRKFLDWLFVSIVPYFTRNKNTTKTRKGMIKSISESYSVIKNKYSFWEKKTIQSWLLMLPGSGCEHHKKTGGCTMCGFHQATDKYTHIRLFFKAMFLLAQRVVRNVRPQEIFVFNGGSFFNDKEIPVNFQKYLYRHVASNNYLQRLVVESRCEYITADKISLATKILGNKKLMVGIGLESQDDHIRNKIVCKSLTKARFEEKVNLLKEYGADVLAYVFLKPIGLTDEEAFEEAIKTIKYALSVGVKEIALSCAFVQEGTKMSQAYHEGRFTPPSLWTVLKVIAEIRANNWPVHIGGFSDEPKPIAIPCNCPDCSPQIYEAIEQLREKGILGSIPTCNCLTTNKSLI</sequence>
<evidence type="ECO:0000313" key="2">
    <source>
        <dbReference type="EMBL" id="PIT95054.1"/>
    </source>
</evidence>
<dbReference type="EMBL" id="PFAQ01000020">
    <property type="protein sequence ID" value="PIT95054.1"/>
    <property type="molecule type" value="Genomic_DNA"/>
</dbReference>
<proteinExistence type="predicted"/>
<dbReference type="AlphaFoldDB" id="A0A2M6WQN9"/>
<feature type="domain" description="N-acetyltransferase" evidence="1">
    <location>
        <begin position="10"/>
        <end position="194"/>
    </location>
</feature>
<dbReference type="SUPFAM" id="SSF102114">
    <property type="entry name" value="Radical SAM enzymes"/>
    <property type="match status" value="1"/>
</dbReference>
<accession>A0A2M6WQN9</accession>
<reference evidence="3" key="1">
    <citation type="submission" date="2017-09" db="EMBL/GenBank/DDBJ databases">
        <title>Depth-based differentiation of microbial function through sediment-hosted aquifers and enrichment of novel symbionts in the deep terrestrial subsurface.</title>
        <authorList>
            <person name="Probst A.J."/>
            <person name="Ladd B."/>
            <person name="Jarett J.K."/>
            <person name="Geller-Mcgrath D.E."/>
            <person name="Sieber C.M.K."/>
            <person name="Emerson J.B."/>
            <person name="Anantharaman K."/>
            <person name="Thomas B.C."/>
            <person name="Malmstrom R."/>
            <person name="Stieglmeier M."/>
            <person name="Klingl A."/>
            <person name="Woyke T."/>
            <person name="Ryan C.M."/>
            <person name="Banfield J.F."/>
        </authorList>
    </citation>
    <scope>NUCLEOTIDE SEQUENCE [LARGE SCALE GENOMIC DNA]</scope>
</reference>
<dbReference type="SUPFAM" id="SSF55729">
    <property type="entry name" value="Acyl-CoA N-acyltransferases (Nat)"/>
    <property type="match status" value="1"/>
</dbReference>
<dbReference type="Proteomes" id="UP000228900">
    <property type="component" value="Unassembled WGS sequence"/>
</dbReference>
<dbReference type="InterPro" id="IPR058240">
    <property type="entry name" value="rSAM_sf"/>
</dbReference>
<dbReference type="GO" id="GO:0016747">
    <property type="term" value="F:acyltransferase activity, transferring groups other than amino-acyl groups"/>
    <property type="evidence" value="ECO:0007669"/>
    <property type="project" value="InterPro"/>
</dbReference>
<evidence type="ECO:0000313" key="3">
    <source>
        <dbReference type="Proteomes" id="UP000228900"/>
    </source>
</evidence>
<dbReference type="InterPro" id="IPR000182">
    <property type="entry name" value="GNAT_dom"/>
</dbReference>
<organism evidence="2 3">
    <name type="scientific">Candidatus Falkowbacteria bacterium CG10_big_fil_rev_8_21_14_0_10_39_9</name>
    <dbReference type="NCBI Taxonomy" id="1974566"/>
    <lineage>
        <taxon>Bacteria</taxon>
        <taxon>Candidatus Falkowiibacteriota</taxon>
    </lineage>
</organism>
<gene>
    <name evidence="2" type="ORF">COT98_01290</name>
</gene>